<dbReference type="InterPro" id="IPR059179">
    <property type="entry name" value="MLKL-like_MCAfunc"/>
</dbReference>
<evidence type="ECO:0000256" key="1">
    <source>
        <dbReference type="PROSITE-ProRule" id="PRU00339"/>
    </source>
</evidence>
<dbReference type="Pfam" id="PF00931">
    <property type="entry name" value="NB-ARC"/>
    <property type="match status" value="1"/>
</dbReference>
<feature type="repeat" description="TPR" evidence="1">
    <location>
        <begin position="760"/>
        <end position="793"/>
    </location>
</feature>
<feature type="repeat" description="TPR" evidence="1">
    <location>
        <begin position="840"/>
        <end position="873"/>
    </location>
</feature>
<evidence type="ECO:0000259" key="2">
    <source>
        <dbReference type="Pfam" id="PF00931"/>
    </source>
</evidence>
<dbReference type="GO" id="GO:0043531">
    <property type="term" value="F:ADP binding"/>
    <property type="evidence" value="ECO:0007669"/>
    <property type="project" value="InterPro"/>
</dbReference>
<evidence type="ECO:0000313" key="3">
    <source>
        <dbReference type="EMBL" id="KAI0295624.1"/>
    </source>
</evidence>
<proteinExistence type="predicted"/>
<dbReference type="Pfam" id="PF13424">
    <property type="entry name" value="TPR_12"/>
    <property type="match status" value="3"/>
</dbReference>
<dbReference type="PANTHER" id="PTHR47691:SF3">
    <property type="entry name" value="HTH-TYPE TRANSCRIPTIONAL REGULATOR RV0890C-RELATED"/>
    <property type="match status" value="1"/>
</dbReference>
<name>A0AAD4QL48_9AGAM</name>
<feature type="repeat" description="TPR" evidence="1">
    <location>
        <begin position="640"/>
        <end position="673"/>
    </location>
</feature>
<feature type="domain" description="NB-ARC" evidence="2">
    <location>
        <begin position="204"/>
        <end position="296"/>
    </location>
</feature>
<dbReference type="SUPFAM" id="SSF52540">
    <property type="entry name" value="P-loop containing nucleoside triphosphate hydrolases"/>
    <property type="match status" value="1"/>
</dbReference>
<protein>
    <recommendedName>
        <fullName evidence="2">NB-ARC domain-containing protein</fullName>
    </recommendedName>
</protein>
<reference evidence="3" key="1">
    <citation type="journal article" date="2022" name="New Phytol.">
        <title>Evolutionary transition to the ectomycorrhizal habit in the genomes of a hyperdiverse lineage of mushroom-forming fungi.</title>
        <authorList>
            <person name="Looney B."/>
            <person name="Miyauchi S."/>
            <person name="Morin E."/>
            <person name="Drula E."/>
            <person name="Courty P.E."/>
            <person name="Kohler A."/>
            <person name="Kuo A."/>
            <person name="LaButti K."/>
            <person name="Pangilinan J."/>
            <person name="Lipzen A."/>
            <person name="Riley R."/>
            <person name="Andreopoulos W."/>
            <person name="He G."/>
            <person name="Johnson J."/>
            <person name="Nolan M."/>
            <person name="Tritt A."/>
            <person name="Barry K.W."/>
            <person name="Grigoriev I.V."/>
            <person name="Nagy L.G."/>
            <person name="Hibbett D."/>
            <person name="Henrissat B."/>
            <person name="Matheny P.B."/>
            <person name="Labbe J."/>
            <person name="Martin F.M."/>
        </authorList>
    </citation>
    <scope>NUCLEOTIDE SEQUENCE</scope>
    <source>
        <strain evidence="3">BPL690</strain>
    </source>
</reference>
<keyword evidence="1" id="KW-0802">TPR repeat</keyword>
<dbReference type="PANTHER" id="PTHR47691">
    <property type="entry name" value="REGULATOR-RELATED"/>
    <property type="match status" value="1"/>
</dbReference>
<keyword evidence="4" id="KW-1185">Reference proteome</keyword>
<sequence>MSNAIQLSLQVLKEGSAFASKIPYIAPIAGLLLQALTMRDEINQYKGECEEVMRKLIRIAGLVINVGESCRTHKLNEDDLPAGLHAIFKSLQSELDGIKHVLGECAKARGARSLLLRKDLLGKIKKYDARLANVLEVFQAELLVDIRFAQIADRRDVHRAVPTEISTSIVQSALAPPPPQIFFGRDAELAHIIHIIFTNIGSRPGRIAILGPGGYGKTTLANAVLSHDRVQEHFEDARYFISCESATSSDALLIQIVKTLGLVMGPPDSLWPQILATLNSKETILCLDNFESPWDQSNETKRSVEVLLSRITSLRHVTVLVTMRGAQRPGQTEWTQPFLDPLGTIGLTAAKEIWRRIVGSYDDFSEKLIMAVDYVPLAVDLLAHLSQVTPPRLLWEEWSTRQTKLIKMGEVNRLSNMEYSIQLSINSHRMTSNPDAKDLLGILSMLPDGLHIKQLNRFKGILVDMDMLSCIQVLQQCSLINMIGDRYQPHPIIRQFCNNQGFTLSTHKTALEEFYVSLGLIDVLRAAPETYAEMVLEVNNTKAMLSGLLKSNLVDQSRLIHAISMFTELCMNIGDFSSTLLNQSVQLLAKGDAPALLIECLRVWGRLCYRADDMESAKQKFLEAERCCLSSTVDVGYLHGSILTSLGLVYLSKFLLNEAEATYQKALDLHKANQNIFGQGESHYGLGQTYAGLGKLNEAKASYQRALEFHKAAGDNVGQGNDYHKLGETYQRQNMFFDAEASFQKALDFQKMANHVMNQGNAYSGLGHTYRKLNKLNEAEASYQKALELHTAANSLFNQGIDHQGLGETYLLMNKVNEAEVSFHKALEIKKVANDSLGQGIAINGLGRVHVLRSQFEEARSLFEEALKLHRHMQATDWEENDQLHLNNVLAKMRIASE</sequence>
<dbReference type="Gene3D" id="1.25.40.10">
    <property type="entry name" value="Tetratricopeptide repeat domain"/>
    <property type="match status" value="3"/>
</dbReference>
<dbReference type="InterPro" id="IPR019734">
    <property type="entry name" value="TPR_rpt"/>
</dbReference>
<evidence type="ECO:0000313" key="4">
    <source>
        <dbReference type="Proteomes" id="UP001203297"/>
    </source>
</evidence>
<dbReference type="SUPFAM" id="SSF48452">
    <property type="entry name" value="TPR-like"/>
    <property type="match status" value="2"/>
</dbReference>
<dbReference type="Proteomes" id="UP001203297">
    <property type="component" value="Unassembled WGS sequence"/>
</dbReference>
<feature type="repeat" description="TPR" evidence="1">
    <location>
        <begin position="680"/>
        <end position="713"/>
    </location>
</feature>
<comment type="caution">
    <text evidence="3">The sequence shown here is derived from an EMBL/GenBank/DDBJ whole genome shotgun (WGS) entry which is preliminary data.</text>
</comment>
<dbReference type="AlphaFoldDB" id="A0AAD4QL48"/>
<dbReference type="SMART" id="SM00028">
    <property type="entry name" value="TPR"/>
    <property type="match status" value="6"/>
</dbReference>
<accession>A0AAD4QL48</accession>
<dbReference type="InterPro" id="IPR002182">
    <property type="entry name" value="NB-ARC"/>
</dbReference>
<dbReference type="EMBL" id="WTXG01000056">
    <property type="protein sequence ID" value="KAI0295624.1"/>
    <property type="molecule type" value="Genomic_DNA"/>
</dbReference>
<dbReference type="InterPro" id="IPR027417">
    <property type="entry name" value="P-loop_NTPase"/>
</dbReference>
<gene>
    <name evidence="3" type="ORF">B0F90DRAFT_1141961</name>
</gene>
<dbReference type="InterPro" id="IPR011990">
    <property type="entry name" value="TPR-like_helical_dom_sf"/>
</dbReference>
<dbReference type="PROSITE" id="PS50005">
    <property type="entry name" value="TPR"/>
    <property type="match status" value="4"/>
</dbReference>
<organism evidence="3 4">
    <name type="scientific">Multifurca ochricompacta</name>
    <dbReference type="NCBI Taxonomy" id="376703"/>
    <lineage>
        <taxon>Eukaryota</taxon>
        <taxon>Fungi</taxon>
        <taxon>Dikarya</taxon>
        <taxon>Basidiomycota</taxon>
        <taxon>Agaricomycotina</taxon>
        <taxon>Agaricomycetes</taxon>
        <taxon>Russulales</taxon>
        <taxon>Russulaceae</taxon>
        <taxon>Multifurca</taxon>
    </lineage>
</organism>
<dbReference type="Gene3D" id="3.40.50.300">
    <property type="entry name" value="P-loop containing nucleotide triphosphate hydrolases"/>
    <property type="match status" value="1"/>
</dbReference>
<dbReference type="CDD" id="cd21037">
    <property type="entry name" value="MLKL_NTD"/>
    <property type="match status" value="1"/>
</dbReference>